<sequence length="56" mass="5958">MEMESITMKKLFKSKKVIGALVTLIVALVSVWLGVDLGSGAESSVTDVVCQVITCE</sequence>
<dbReference type="EMBL" id="AY288927">
    <property type="protein sequence ID" value="AAP48786.1"/>
    <property type="molecule type" value="Genomic_DNA"/>
</dbReference>
<dbReference type="RefSeq" id="NP_853607.1">
    <property type="nucleotide sequence ID" value="NC_004831.2"/>
</dbReference>
<dbReference type="KEGG" id="vg:1481815"/>
<accession>Q7Y5M3</accession>
<name>Q7Y5M3_BPSP6</name>
<evidence type="ECO:0000313" key="1">
    <source>
        <dbReference type="EMBL" id="AAP48786.1"/>
    </source>
</evidence>
<organismHost>
    <name type="scientific">Salmonella typhimurium</name>
    <dbReference type="NCBI Taxonomy" id="90371"/>
</organismHost>
<protein>
    <submittedName>
        <fullName evidence="1">Gp47</fullName>
    </submittedName>
</protein>
<proteinExistence type="predicted"/>
<organism evidence="1">
    <name type="scientific">Enterobacteria phage SP6</name>
    <name type="common">Bacteriophage SP6</name>
    <dbReference type="NCBI Taxonomy" id="2907955"/>
    <lineage>
        <taxon>Viruses</taxon>
        <taxon>Duplodnaviria</taxon>
        <taxon>Heunggongvirae</taxon>
        <taxon>Uroviricota</taxon>
        <taxon>Caudoviricetes</taxon>
        <taxon>Autographivirales</taxon>
        <taxon>Autosignataviridae</taxon>
        <taxon>Molineuxvirinae</taxon>
        <taxon>Zindervirus</taxon>
        <taxon>Zindervirus SP6</taxon>
    </lineage>
</organism>
<reference evidence="1" key="1">
    <citation type="journal article" date="2004" name="J. Bacteriol.">
        <title>Complete genomic sequence of the virulent Salmonella bacteriophage SP6.</title>
        <authorList>
            <person name="Dobbins A.T."/>
            <person name="George M. Jr."/>
            <person name="Basham D.A."/>
            <person name="Ford M.E."/>
            <person name="Houtz J.M."/>
            <person name="Pedulla M.L."/>
            <person name="Lawrence J.G."/>
            <person name="Hatfull G.F."/>
            <person name="Hendrix R.W."/>
        </authorList>
    </citation>
    <scope>NUCLEOTIDE SEQUENCE</scope>
</reference>
<gene>
    <name evidence="1" type="primary">47</name>
</gene>